<feature type="transmembrane region" description="Helical" evidence="1">
    <location>
        <begin position="62"/>
        <end position="80"/>
    </location>
</feature>
<evidence type="ECO:0000313" key="3">
    <source>
        <dbReference type="Proteomes" id="UP001290455"/>
    </source>
</evidence>
<proteinExistence type="predicted"/>
<name>A0ABU5IWM1_9BACI</name>
<dbReference type="RefSeq" id="WP_322445849.1">
    <property type="nucleotide sequence ID" value="NZ_JAXOFX010000003.1"/>
</dbReference>
<organism evidence="2 3">
    <name type="scientific">Robertmurraya mangrovi</name>
    <dbReference type="NCBI Taxonomy" id="3098077"/>
    <lineage>
        <taxon>Bacteria</taxon>
        <taxon>Bacillati</taxon>
        <taxon>Bacillota</taxon>
        <taxon>Bacilli</taxon>
        <taxon>Bacillales</taxon>
        <taxon>Bacillaceae</taxon>
        <taxon>Robertmurraya</taxon>
    </lineage>
</organism>
<comment type="caution">
    <text evidence="2">The sequence shown here is derived from an EMBL/GenBank/DDBJ whole genome shotgun (WGS) entry which is preliminary data.</text>
</comment>
<keyword evidence="1" id="KW-0812">Transmembrane</keyword>
<keyword evidence="1" id="KW-1133">Transmembrane helix</keyword>
<feature type="transmembrane region" description="Helical" evidence="1">
    <location>
        <begin position="38"/>
        <end position="56"/>
    </location>
</feature>
<keyword evidence="1" id="KW-0472">Membrane</keyword>
<gene>
    <name evidence="2" type="ORF">SM124_07340</name>
</gene>
<reference evidence="2 3" key="1">
    <citation type="submission" date="2023-11" db="EMBL/GenBank/DDBJ databases">
        <title>Bacillus jintuensis, isolated from a mudflat on the Beibu Gulf coast.</title>
        <authorList>
            <person name="Li M."/>
        </authorList>
    </citation>
    <scope>NUCLEOTIDE SEQUENCE [LARGE SCALE GENOMIC DNA]</scope>
    <source>
        <strain evidence="2 3">31A1R</strain>
    </source>
</reference>
<evidence type="ECO:0000256" key="1">
    <source>
        <dbReference type="SAM" id="Phobius"/>
    </source>
</evidence>
<protein>
    <submittedName>
        <fullName evidence="2">Uncharacterized protein</fullName>
    </submittedName>
</protein>
<accession>A0ABU5IWM1</accession>
<evidence type="ECO:0000313" key="2">
    <source>
        <dbReference type="EMBL" id="MDZ5471559.1"/>
    </source>
</evidence>
<keyword evidence="3" id="KW-1185">Reference proteome</keyword>
<dbReference type="EMBL" id="JAXOFX010000003">
    <property type="protein sequence ID" value="MDZ5471559.1"/>
    <property type="molecule type" value="Genomic_DNA"/>
</dbReference>
<feature type="transmembrane region" description="Helical" evidence="1">
    <location>
        <begin position="6"/>
        <end position="26"/>
    </location>
</feature>
<feature type="transmembrane region" description="Helical" evidence="1">
    <location>
        <begin position="92"/>
        <end position="113"/>
    </location>
</feature>
<dbReference type="Proteomes" id="UP001290455">
    <property type="component" value="Unassembled WGS sequence"/>
</dbReference>
<sequence length="242" mass="28194">MTFSHINIPILILSVLAWITMGVLFFQIYKRQIEKPKVWKAILVVIIGIFSFSINWPMLNQVIKIPILPLGVWLLYFIYRKSVDKWLVYRKYAWLGFFSGYLFLATSLLSLPVNHLFYPKDQLETYLANMENAHMIILHPSGVESSLNKEKLEQSIGQMEPSTIYSDEWYSETYMDPDEKNKSERFPYQLVGVNPKIGSGMVSTVYVERDGKGLLISTPNGQQYFRSKMPFLEGLKEEKRDE</sequence>